<dbReference type="EMBL" id="CP041695">
    <property type="protein sequence ID" value="QDP77432.1"/>
    <property type="molecule type" value="Genomic_DNA"/>
</dbReference>
<dbReference type="GeneID" id="80330873"/>
<gene>
    <name evidence="1" type="ORF">FOH10_00450</name>
</gene>
<dbReference type="RefSeq" id="WP_143979193.1">
    <property type="nucleotide sequence ID" value="NZ_CP041695.1"/>
</dbReference>
<evidence type="ECO:0000313" key="1">
    <source>
        <dbReference type="EMBL" id="QDP77432.1"/>
    </source>
</evidence>
<dbReference type="Proteomes" id="UP000317039">
    <property type="component" value="Chromosome"/>
</dbReference>
<reference evidence="1 2" key="1">
    <citation type="submission" date="2019-07" db="EMBL/GenBank/DDBJ databases">
        <title>Complete Genome Sequence and Methylome Analysis of Nocardia otitidis-caviarum NEB252.</title>
        <authorList>
            <person name="Fomenkov A."/>
            <person name="Anton B.P."/>
            <person name="Vincze T."/>
            <person name="Roberts R.J."/>
        </authorList>
    </citation>
    <scope>NUCLEOTIDE SEQUENCE [LARGE SCALE GENOMIC DNA]</scope>
    <source>
        <strain evidence="1 2">NEB252</strain>
    </source>
</reference>
<organism evidence="1 2">
    <name type="scientific">Nocardia otitidiscaviarum</name>
    <dbReference type="NCBI Taxonomy" id="1823"/>
    <lineage>
        <taxon>Bacteria</taxon>
        <taxon>Bacillati</taxon>
        <taxon>Actinomycetota</taxon>
        <taxon>Actinomycetes</taxon>
        <taxon>Mycobacteriales</taxon>
        <taxon>Nocardiaceae</taxon>
        <taxon>Nocardia</taxon>
    </lineage>
</organism>
<sequence>MGELRTKNQQTLQGHIDTIQSKQPELGGLEKQISDAFDNAQDWLSSGGAVIGTILIPIPGIGTAVGGSAGMYLQGHKEECIKAVRFALEGDADKNIPGLLDFLAAIQLPVKLLEIATDWRNIKNHVKNGYDEQSDADISTWWQSPGADAYESTRQDHENAFLAVMEICEATAGKLEDIGTDLIDYYADLATNVVDLVATISTNIASMAGPGLAAAAGEIVDSIWAIARAIVSAITGALKVNTRIQINLGAIQSNLNAVGLKNGKWPDASVGDYRDATVADGNANWSVKTDREYSD</sequence>
<accession>A0A516NEV3</accession>
<protein>
    <submittedName>
        <fullName evidence="1">Uncharacterized protein</fullName>
    </submittedName>
</protein>
<evidence type="ECO:0000313" key="2">
    <source>
        <dbReference type="Proteomes" id="UP000317039"/>
    </source>
</evidence>
<proteinExistence type="predicted"/>
<dbReference type="AlphaFoldDB" id="A0A516NEV3"/>
<dbReference type="KEGG" id="nod:FOH10_00450"/>
<name>A0A516NEV3_9NOCA</name>